<feature type="chain" id="PRO_5032621529" evidence="1">
    <location>
        <begin position="25"/>
        <end position="205"/>
    </location>
</feature>
<evidence type="ECO:0000313" key="2">
    <source>
        <dbReference type="EMBL" id="BCK80906.1"/>
    </source>
</evidence>
<dbReference type="AlphaFoldDB" id="A0A810Q5F3"/>
<sequence>MKRFLTMVLMLCLCVGLCAGCAQNQQPDPQKPENGTLTAEELEEFQAMFTPGSWYSQATTSSYTSPKDIDLHHLFYDGIGFYGLLYGHTYLTDRERAYLTSLDPESVMQYFRAPRQVMDAVLKEYFGVSLAETNQVGLSKFIYWAETDSYYVAHTDTRMTSVTLTGGERAEDGTVTLRYDGGVIVLIHHDGHDTAEYTVHSHQCG</sequence>
<reference evidence="2" key="1">
    <citation type="submission" date="2020-09" db="EMBL/GenBank/DDBJ databases">
        <title>New species isolated from human feces.</title>
        <authorList>
            <person name="Kitahara M."/>
            <person name="Shigeno Y."/>
            <person name="Shime M."/>
            <person name="Matsumoto Y."/>
            <person name="Nakamura S."/>
            <person name="Motooka D."/>
            <person name="Fukuoka S."/>
            <person name="Nishikawa H."/>
            <person name="Benno Y."/>
        </authorList>
    </citation>
    <scope>NUCLEOTIDE SEQUENCE</scope>
    <source>
        <strain evidence="2">MM50</strain>
    </source>
</reference>
<dbReference type="RefSeq" id="WP_213541742.1">
    <property type="nucleotide sequence ID" value="NZ_AP023418.1"/>
</dbReference>
<name>A0A810Q5F3_9FIRM</name>
<keyword evidence="1" id="KW-0732">Signal</keyword>
<feature type="signal peptide" evidence="1">
    <location>
        <begin position="1"/>
        <end position="24"/>
    </location>
</feature>
<keyword evidence="3" id="KW-1185">Reference proteome</keyword>
<dbReference type="KEGG" id="vcop:MM50RIKEN_06690"/>
<dbReference type="Proteomes" id="UP000681035">
    <property type="component" value="Chromosome"/>
</dbReference>
<evidence type="ECO:0000256" key="1">
    <source>
        <dbReference type="SAM" id="SignalP"/>
    </source>
</evidence>
<dbReference type="EMBL" id="AP023418">
    <property type="protein sequence ID" value="BCK80906.1"/>
    <property type="molecule type" value="Genomic_DNA"/>
</dbReference>
<proteinExistence type="predicted"/>
<protein>
    <submittedName>
        <fullName evidence="2">Uncharacterized protein</fullName>
    </submittedName>
</protein>
<organism evidence="2 3">
    <name type="scientific">Vescimonas coprocola</name>
    <dbReference type="NCBI Taxonomy" id="2714355"/>
    <lineage>
        <taxon>Bacteria</taxon>
        <taxon>Bacillati</taxon>
        <taxon>Bacillota</taxon>
        <taxon>Clostridia</taxon>
        <taxon>Eubacteriales</taxon>
        <taxon>Oscillospiraceae</taxon>
        <taxon>Vescimonas</taxon>
    </lineage>
</organism>
<accession>A0A810Q5F3</accession>
<evidence type="ECO:0000313" key="3">
    <source>
        <dbReference type="Proteomes" id="UP000681035"/>
    </source>
</evidence>
<gene>
    <name evidence="2" type="ORF">MM50RIKEN_06690</name>
</gene>